<protein>
    <submittedName>
        <fullName evidence="1">Uncharacterized protein</fullName>
    </submittedName>
</protein>
<keyword evidence="2" id="KW-1185">Reference proteome</keyword>
<evidence type="ECO:0000313" key="2">
    <source>
        <dbReference type="Proteomes" id="UP001169027"/>
    </source>
</evidence>
<organism evidence="1 2">
    <name type="scientific">Variovorax ginsengisoli</name>
    <dbReference type="NCBI Taxonomy" id="363844"/>
    <lineage>
        <taxon>Bacteria</taxon>
        <taxon>Pseudomonadati</taxon>
        <taxon>Pseudomonadota</taxon>
        <taxon>Betaproteobacteria</taxon>
        <taxon>Burkholderiales</taxon>
        <taxon>Comamonadaceae</taxon>
        <taxon>Variovorax</taxon>
    </lineage>
</organism>
<reference evidence="1" key="1">
    <citation type="submission" date="2023-06" db="EMBL/GenBank/DDBJ databases">
        <authorList>
            <person name="Jiang Y."/>
            <person name="Liu Q."/>
        </authorList>
    </citation>
    <scope>NUCLEOTIDE SEQUENCE</scope>
    <source>
        <strain evidence="1">CGMCC 1.12090</strain>
    </source>
</reference>
<sequence length="123" mass="13415">MTATNTPSPGPPFQLRPGPCIIKHTFSSLLDMELEAVEYDDAARVVTLRGNAFDSSLIASFVLRDLRDAGIIVYYDETGGPRAPGARWQLMFCLAGVLYECEVALQSDFSGVHRPAARLTPRG</sequence>
<accession>A0ABT8SEZ0</accession>
<name>A0ABT8SEZ0_9BURK</name>
<gene>
    <name evidence="1" type="ORF">Q2T77_35150</name>
</gene>
<dbReference type="Proteomes" id="UP001169027">
    <property type="component" value="Unassembled WGS sequence"/>
</dbReference>
<proteinExistence type="predicted"/>
<evidence type="ECO:0000313" key="1">
    <source>
        <dbReference type="EMBL" id="MDO1537493.1"/>
    </source>
</evidence>
<comment type="caution">
    <text evidence="1">The sequence shown here is derived from an EMBL/GenBank/DDBJ whole genome shotgun (WGS) entry which is preliminary data.</text>
</comment>
<dbReference type="EMBL" id="JAUKVY010000042">
    <property type="protein sequence ID" value="MDO1537493.1"/>
    <property type="molecule type" value="Genomic_DNA"/>
</dbReference>
<dbReference type="RefSeq" id="WP_301815935.1">
    <property type="nucleotide sequence ID" value="NZ_JAUJZH010000042.1"/>
</dbReference>